<sequence>MQELQGFVEDIVFENQDNGYMVAKIKDKNRIITIVGFIPYITEGQNLKLKGEWVVHKQFGKQFKVESCEEITPDTVLGIERYLASGIVSGIGPVTAKKIVAKFKEKSLDILDNDIEKLKEIEGIGKKKIETIKSSYEKQREVRNIMIFFQQYGVTANQCVKIHKKYGVNSINKVRKNPYILTEDISGIGFKTADKIAKSLGIEADSPFRIQSGITYIINQFCALGNTYMPMDKLKKQAIDILCVKEEEIERNIYVSVSENKLKIEEAYNNKCVFNLPYYYCELGVTRKILMLSLNEYKDLKIDIEKEIGIFEKSNSITFAPSQKEAIKGAFDNGVEVITGGPGTGKTTIINCITDIFEKANMRVFMAAPTGRAAKRMSESTGREAKTIHRLLEMGIGEDREGLFSKSEDTPLECDVIIIDEASMIDIMLMHSLLKAISLGTRLIIVGDVDQLPSVGPGNVLRDLIDSRCVKIVRLKDIFRQSKESMIIVNAHKINSGEMPLLNKKDKDFYFIECEDPNKISDTLIDLCNKRLPKFNKKWDKKKHIQILSPMRKGILGINNLNVHLQEILNPKDKDKKEISFKDTIFRVGDKVMQIKNNYTLKWTRKYSELEKDGVGVFNGDVGYIEDVDEEKKTITVLFDEDKRVVYEDLYLDEIDLAYAVTIHKSQGSEFPVVIIPMFMGPPLLMNRNLLYTGITRAKKLVVLVGSLKATSFMISNNKSFERFSLLKWRIVNVIENGLSSENNDNN</sequence>
<dbReference type="InterPro" id="IPR010994">
    <property type="entry name" value="RuvA_2-like"/>
</dbReference>
<feature type="domain" description="Helix-hairpin-helix DNA-binding motif class 1" evidence="4">
    <location>
        <begin position="81"/>
        <end position="102"/>
    </location>
</feature>
<dbReference type="InterPro" id="IPR027785">
    <property type="entry name" value="UvrD-like_helicase_C"/>
</dbReference>
<dbReference type="Pfam" id="PF13245">
    <property type="entry name" value="AAA_19"/>
    <property type="match status" value="1"/>
</dbReference>
<comment type="function">
    <text evidence="3">DNA-dependent ATPase and ATP-dependent 5'-3' DNA helicase. Has no activity on blunt DNA or DNA with 3'-overhangs, requires at least 10 bases of 5'-ssDNA for helicase activity.</text>
</comment>
<dbReference type="InterPro" id="IPR003583">
    <property type="entry name" value="Hlx-hairpin-Hlx_DNA-bd_motif"/>
</dbReference>
<feature type="domain" description="Helix-hairpin-helix DNA-binding motif class 1" evidence="4">
    <location>
        <begin position="180"/>
        <end position="199"/>
    </location>
</feature>
<keyword evidence="3" id="KW-0238">DNA-binding</keyword>
<feature type="domain" description="Helix-hairpin-helix DNA-binding motif class 1" evidence="4">
    <location>
        <begin position="116"/>
        <end position="135"/>
    </location>
</feature>
<keyword evidence="1 3" id="KW-0547">Nucleotide-binding</keyword>
<dbReference type="SMART" id="SM00382">
    <property type="entry name" value="AAA"/>
    <property type="match status" value="1"/>
</dbReference>
<dbReference type="Pfam" id="PF14520">
    <property type="entry name" value="HHH_5"/>
    <property type="match status" value="1"/>
</dbReference>
<dbReference type="Gene3D" id="1.10.150.20">
    <property type="entry name" value="5' to 3' exonuclease, C-terminal subdomain"/>
    <property type="match status" value="1"/>
</dbReference>
<keyword evidence="3" id="KW-0347">Helicase</keyword>
<proteinExistence type="inferred from homology"/>
<dbReference type="Gene3D" id="3.40.50.300">
    <property type="entry name" value="P-loop containing nucleotide triphosphate hydrolases"/>
    <property type="match status" value="2"/>
</dbReference>
<dbReference type="InterPro" id="IPR050534">
    <property type="entry name" value="Coronavir_polyprotein_1ab"/>
</dbReference>
<accession>A0ABN1JPZ8</accession>
<dbReference type="InterPro" id="IPR003593">
    <property type="entry name" value="AAA+_ATPase"/>
</dbReference>
<name>A0ABN1JPZ8_9CLOT</name>
<keyword evidence="3" id="KW-0378">Hydrolase</keyword>
<evidence type="ECO:0000259" key="4">
    <source>
        <dbReference type="SMART" id="SM00278"/>
    </source>
</evidence>
<dbReference type="PANTHER" id="PTHR43788:SF6">
    <property type="entry name" value="DNA HELICASE B"/>
    <property type="match status" value="1"/>
</dbReference>
<evidence type="ECO:0000259" key="5">
    <source>
        <dbReference type="SMART" id="SM00382"/>
    </source>
</evidence>
<keyword evidence="3" id="KW-0413">Isomerase</keyword>
<dbReference type="Proteomes" id="UP001501510">
    <property type="component" value="Unassembled WGS sequence"/>
</dbReference>
<dbReference type="InterPro" id="IPR006345">
    <property type="entry name" value="RecD2"/>
</dbReference>
<dbReference type="CDD" id="cd18809">
    <property type="entry name" value="SF1_C_RecD"/>
    <property type="match status" value="1"/>
</dbReference>
<dbReference type="SUPFAM" id="SSF52540">
    <property type="entry name" value="P-loop containing nucleoside triphosphate hydrolases"/>
    <property type="match status" value="1"/>
</dbReference>
<dbReference type="Pfam" id="PF23139">
    <property type="entry name" value="OB_YrrC"/>
    <property type="match status" value="1"/>
</dbReference>
<dbReference type="PANTHER" id="PTHR43788">
    <property type="entry name" value="DNA2/NAM7 HELICASE FAMILY MEMBER"/>
    <property type="match status" value="1"/>
</dbReference>
<organism evidence="6 7">
    <name type="scientific">Clostridium oceanicum</name>
    <dbReference type="NCBI Taxonomy" id="1543"/>
    <lineage>
        <taxon>Bacteria</taxon>
        <taxon>Bacillati</taxon>
        <taxon>Bacillota</taxon>
        <taxon>Clostridia</taxon>
        <taxon>Eubacteriales</taxon>
        <taxon>Clostridiaceae</taxon>
        <taxon>Clostridium</taxon>
    </lineage>
</organism>
<comment type="catalytic activity">
    <reaction evidence="3">
        <text>ATP + H2O = ADP + phosphate + H(+)</text>
        <dbReference type="Rhea" id="RHEA:13065"/>
        <dbReference type="ChEBI" id="CHEBI:15377"/>
        <dbReference type="ChEBI" id="CHEBI:15378"/>
        <dbReference type="ChEBI" id="CHEBI:30616"/>
        <dbReference type="ChEBI" id="CHEBI:43474"/>
        <dbReference type="ChEBI" id="CHEBI:456216"/>
        <dbReference type="EC" id="5.6.2.3"/>
    </reaction>
</comment>
<dbReference type="Pfam" id="PF13538">
    <property type="entry name" value="UvrD_C_2"/>
    <property type="match status" value="1"/>
</dbReference>
<dbReference type="Pfam" id="PF14490">
    <property type="entry name" value="HHH_RecD2"/>
    <property type="match status" value="1"/>
</dbReference>
<reference evidence="6 7" key="1">
    <citation type="journal article" date="2019" name="Int. J. Syst. Evol. Microbiol.">
        <title>The Global Catalogue of Microorganisms (GCM) 10K type strain sequencing project: providing services to taxonomists for standard genome sequencing and annotation.</title>
        <authorList>
            <consortium name="The Broad Institute Genomics Platform"/>
            <consortium name="The Broad Institute Genome Sequencing Center for Infectious Disease"/>
            <person name="Wu L."/>
            <person name="Ma J."/>
        </authorList>
    </citation>
    <scope>NUCLEOTIDE SEQUENCE [LARGE SCALE GENOMIC DNA]</scope>
    <source>
        <strain evidence="6 7">JCM 1407</strain>
    </source>
</reference>
<dbReference type="RefSeq" id="WP_343762650.1">
    <property type="nucleotide sequence ID" value="NZ_BAAACG010000013.1"/>
</dbReference>
<evidence type="ECO:0000313" key="7">
    <source>
        <dbReference type="Proteomes" id="UP001501510"/>
    </source>
</evidence>
<evidence type="ECO:0000313" key="6">
    <source>
        <dbReference type="EMBL" id="GAA0744370.1"/>
    </source>
</evidence>
<dbReference type="HAMAP" id="MF_01488">
    <property type="entry name" value="RecD2"/>
    <property type="match status" value="1"/>
</dbReference>
<dbReference type="SMART" id="SM00278">
    <property type="entry name" value="HhH1"/>
    <property type="match status" value="3"/>
</dbReference>
<comment type="caution">
    <text evidence="6">The sequence shown here is derived from an EMBL/GenBank/DDBJ whole genome shotgun (WGS) entry which is preliminary data.</text>
</comment>
<evidence type="ECO:0000256" key="1">
    <source>
        <dbReference type="ARBA" id="ARBA00022741"/>
    </source>
</evidence>
<dbReference type="EC" id="5.6.2.3" evidence="3"/>
<dbReference type="NCBIfam" id="TIGR01448">
    <property type="entry name" value="recD_rel"/>
    <property type="match status" value="1"/>
</dbReference>
<evidence type="ECO:0000256" key="2">
    <source>
        <dbReference type="ARBA" id="ARBA00022840"/>
    </source>
</evidence>
<feature type="domain" description="AAA+ ATPase" evidence="5">
    <location>
        <begin position="332"/>
        <end position="515"/>
    </location>
</feature>
<keyword evidence="7" id="KW-1185">Reference proteome</keyword>
<dbReference type="InterPro" id="IPR041451">
    <property type="entry name" value="RecD2_SH13"/>
</dbReference>
<gene>
    <name evidence="3" type="primary">recD2</name>
    <name evidence="6" type="ORF">GCM10008906_29170</name>
</gene>
<dbReference type="Pfam" id="PF18335">
    <property type="entry name" value="SH3_13"/>
    <property type="match status" value="1"/>
</dbReference>
<protein>
    <recommendedName>
        <fullName evidence="3">ATP-dependent RecD2 DNA helicase</fullName>
        <ecNumber evidence="3">5.6.2.3</ecNumber>
    </recommendedName>
    <alternativeName>
        <fullName evidence="3">DNA 5'-3' helicase subunit RecD2</fullName>
    </alternativeName>
</protein>
<dbReference type="InterPro" id="IPR027417">
    <property type="entry name" value="P-loop_NTPase"/>
</dbReference>
<dbReference type="CDD" id="cd17933">
    <property type="entry name" value="DEXSc_RecD-like"/>
    <property type="match status" value="1"/>
</dbReference>
<dbReference type="Gene3D" id="2.30.30.940">
    <property type="match status" value="1"/>
</dbReference>
<feature type="binding site" evidence="3">
    <location>
        <begin position="343"/>
        <end position="347"/>
    </location>
    <ligand>
        <name>ATP</name>
        <dbReference type="ChEBI" id="CHEBI:30616"/>
    </ligand>
</feature>
<keyword evidence="2 3" id="KW-0067">ATP-binding</keyword>
<dbReference type="InterPro" id="IPR055446">
    <property type="entry name" value="RecD2_N_OB"/>
</dbReference>
<dbReference type="Gene3D" id="1.10.10.2220">
    <property type="match status" value="1"/>
</dbReference>
<evidence type="ECO:0000256" key="3">
    <source>
        <dbReference type="HAMAP-Rule" id="MF_01488"/>
    </source>
</evidence>
<comment type="similarity">
    <text evidence="3">Belongs to the RecD family. RecD2 subfamily.</text>
</comment>
<dbReference type="SUPFAM" id="SSF47781">
    <property type="entry name" value="RuvA domain 2-like"/>
    <property type="match status" value="1"/>
</dbReference>
<dbReference type="EMBL" id="BAAACG010000013">
    <property type="protein sequence ID" value="GAA0744370.1"/>
    <property type="molecule type" value="Genomic_DNA"/>
</dbReference>
<dbReference type="InterPro" id="IPR029493">
    <property type="entry name" value="RecD2-like_HHH"/>
</dbReference>